<evidence type="ECO:0000259" key="3">
    <source>
        <dbReference type="PROSITE" id="PS50011"/>
    </source>
</evidence>
<keyword evidence="2" id="KW-1133">Transmembrane helix</keyword>
<evidence type="ECO:0000313" key="5">
    <source>
        <dbReference type="Proteomes" id="UP000789706"/>
    </source>
</evidence>
<feature type="domain" description="Protein kinase" evidence="3">
    <location>
        <begin position="364"/>
        <end position="613"/>
    </location>
</feature>
<feature type="compositionally biased region" description="Low complexity" evidence="1">
    <location>
        <begin position="294"/>
        <end position="324"/>
    </location>
</feature>
<feature type="region of interest" description="Disordered" evidence="1">
    <location>
        <begin position="278"/>
        <end position="346"/>
    </location>
</feature>
<dbReference type="GO" id="GO:0005634">
    <property type="term" value="C:nucleus"/>
    <property type="evidence" value="ECO:0007669"/>
    <property type="project" value="TreeGrafter"/>
</dbReference>
<dbReference type="Proteomes" id="UP000789706">
    <property type="component" value="Unassembled WGS sequence"/>
</dbReference>
<dbReference type="PANTHER" id="PTHR44167">
    <property type="entry name" value="OVARIAN-SPECIFIC SERINE/THREONINE-PROTEIN KINASE LOK-RELATED"/>
    <property type="match status" value="1"/>
</dbReference>
<keyword evidence="2" id="KW-0812">Transmembrane</keyword>
<dbReference type="EMBL" id="CAJVPK010001071">
    <property type="protein sequence ID" value="CAG8568958.1"/>
    <property type="molecule type" value="Genomic_DNA"/>
</dbReference>
<keyword evidence="5" id="KW-1185">Reference proteome</keyword>
<dbReference type="PROSITE" id="PS50011">
    <property type="entry name" value="PROTEIN_KINASE_DOM"/>
    <property type="match status" value="1"/>
</dbReference>
<keyword evidence="2" id="KW-0472">Membrane</keyword>
<dbReference type="PROSITE" id="PS00108">
    <property type="entry name" value="PROTEIN_KINASE_ST"/>
    <property type="match status" value="1"/>
</dbReference>
<dbReference type="InterPro" id="IPR011009">
    <property type="entry name" value="Kinase-like_dom_sf"/>
</dbReference>
<organism evidence="4 5">
    <name type="scientific">Diversispora eburnea</name>
    <dbReference type="NCBI Taxonomy" id="1213867"/>
    <lineage>
        <taxon>Eukaryota</taxon>
        <taxon>Fungi</taxon>
        <taxon>Fungi incertae sedis</taxon>
        <taxon>Mucoromycota</taxon>
        <taxon>Glomeromycotina</taxon>
        <taxon>Glomeromycetes</taxon>
        <taxon>Diversisporales</taxon>
        <taxon>Diversisporaceae</taxon>
        <taxon>Diversispora</taxon>
    </lineage>
</organism>
<dbReference type="Gene3D" id="1.10.510.10">
    <property type="entry name" value="Transferase(Phosphotransferase) domain 1"/>
    <property type="match status" value="1"/>
</dbReference>
<evidence type="ECO:0000313" key="4">
    <source>
        <dbReference type="EMBL" id="CAG8568958.1"/>
    </source>
</evidence>
<name>A0A9N9BI95_9GLOM</name>
<comment type="caution">
    <text evidence="4">The sequence shown here is derived from an EMBL/GenBank/DDBJ whole genome shotgun (WGS) entry which is preliminary data.</text>
</comment>
<dbReference type="Pfam" id="PF00069">
    <property type="entry name" value="Pkinase"/>
    <property type="match status" value="1"/>
</dbReference>
<dbReference type="SMART" id="SM00220">
    <property type="entry name" value="S_TKc"/>
    <property type="match status" value="1"/>
</dbReference>
<feature type="transmembrane region" description="Helical" evidence="2">
    <location>
        <begin position="636"/>
        <end position="658"/>
    </location>
</feature>
<accession>A0A9N9BI95</accession>
<evidence type="ECO:0000256" key="1">
    <source>
        <dbReference type="SAM" id="MobiDB-lite"/>
    </source>
</evidence>
<dbReference type="InterPro" id="IPR008271">
    <property type="entry name" value="Ser/Thr_kinase_AS"/>
</dbReference>
<protein>
    <submittedName>
        <fullName evidence="4">5090_t:CDS:1</fullName>
    </submittedName>
</protein>
<reference evidence="4" key="1">
    <citation type="submission" date="2021-06" db="EMBL/GenBank/DDBJ databases">
        <authorList>
            <person name="Kallberg Y."/>
            <person name="Tangrot J."/>
            <person name="Rosling A."/>
        </authorList>
    </citation>
    <scope>NUCLEOTIDE SEQUENCE</scope>
    <source>
        <strain evidence="4">AZ414A</strain>
    </source>
</reference>
<dbReference type="PANTHER" id="PTHR44167:SF25">
    <property type="entry name" value="PROTEIN KINASE DOMAIN CONTAINING PROTEIN"/>
    <property type="match status" value="1"/>
</dbReference>
<proteinExistence type="predicted"/>
<dbReference type="InterPro" id="IPR000719">
    <property type="entry name" value="Prot_kinase_dom"/>
</dbReference>
<sequence length="853" mass="97145">MSTHSHFGIFVLNKFEVNNKFCSERRIKSIRFTIQYSDVSVTTPGYGLTLNQSVINLNDITFKFVLNPRLDVIFTCWNTEKLGNDAMIEKVRARLQDERKNRFTMKFVVGSLSMMLFFLSGAPPIDNMINIGCPFRTNDVVGALLIFVNANSIKLNQNQAIESIEFEMNNESKSLLFNDIKETNPILLRLISQEYSILNVSFKIRYFKYIKIIRECVKTAIDLRKGNDGKYWKALLEEGSVEVIHQFNNGPITGKISLKISINTIIYLKNNIPDTVIPQPIRIPPGTTEMSLPRSSLTQSDYSSSSRQILSSTSLPLSDYSSSSRPEILPSPPSEDERSNASSQSSIADTCTIVAGKYMIDPSVDLIELKNQNKFRNLVINGRHINNGKLVVIKIFNNKIHYDYETKFLKELKSSHVVEWEDGESSHLGYVSITAHHGHTLESEIERVDNDPLKIKMTLRDIARAVYYVHSKGIVHLDLKPSNIIIGQKKWLDIRLADFESARKADTLIKTGNDTFLYSMGYSAPEILWESDLSVSYSMDIFSLGCLFYFLFTKRKIYDGSEDLKKMLETSKPFDPLLSEIKDAQASRLMSQMLQAKGKDRLALHNLINSNFFAGGPDTAERINGFTKGIEEIKKLIIMIYYIVAWGSFIIKIQRLVLVTPLVEKKKKKTPTVFVILPKVNESNESRIPPIKEWGHDTFKLHLLCEGLNCSETNLPPHETNHGGYTIAEPNTFFRLAAGSIATSIALIQVASSYQNIDLNGFTIAKMFWKKSKSTLNKFKQLKTIIDENMDDKIHIDTRDNGPFQRELEKILGEIDKKNKLGNLHWVCMKESNEIRWICEECHSFAKKNDLIL</sequence>
<dbReference type="GO" id="GO:0004674">
    <property type="term" value="F:protein serine/threonine kinase activity"/>
    <property type="evidence" value="ECO:0007669"/>
    <property type="project" value="TreeGrafter"/>
</dbReference>
<dbReference type="GO" id="GO:0005737">
    <property type="term" value="C:cytoplasm"/>
    <property type="evidence" value="ECO:0007669"/>
    <property type="project" value="TreeGrafter"/>
</dbReference>
<dbReference type="AlphaFoldDB" id="A0A9N9BI95"/>
<dbReference type="OrthoDB" id="2449239at2759"/>
<dbReference type="GO" id="GO:0005524">
    <property type="term" value="F:ATP binding"/>
    <property type="evidence" value="ECO:0007669"/>
    <property type="project" value="InterPro"/>
</dbReference>
<evidence type="ECO:0000256" key="2">
    <source>
        <dbReference type="SAM" id="Phobius"/>
    </source>
</evidence>
<dbReference type="SUPFAM" id="SSF56112">
    <property type="entry name" value="Protein kinase-like (PK-like)"/>
    <property type="match status" value="1"/>
</dbReference>
<dbReference type="GO" id="GO:0044773">
    <property type="term" value="P:mitotic DNA damage checkpoint signaling"/>
    <property type="evidence" value="ECO:0007669"/>
    <property type="project" value="TreeGrafter"/>
</dbReference>
<gene>
    <name evidence="4" type="ORF">DEBURN_LOCUS7979</name>
</gene>